<organism evidence="1 2">
    <name type="scientific">Deinococcus malanensis</name>
    <dbReference type="NCBI Taxonomy" id="1706855"/>
    <lineage>
        <taxon>Bacteria</taxon>
        <taxon>Thermotogati</taxon>
        <taxon>Deinococcota</taxon>
        <taxon>Deinococci</taxon>
        <taxon>Deinococcales</taxon>
        <taxon>Deinococcaceae</taxon>
        <taxon>Deinococcus</taxon>
    </lineage>
</organism>
<name>A0ABQ2EKH5_9DEIO</name>
<reference evidence="2" key="1">
    <citation type="journal article" date="2019" name="Int. J. Syst. Evol. Microbiol.">
        <title>The Global Catalogue of Microorganisms (GCM) 10K type strain sequencing project: providing services to taxonomists for standard genome sequencing and annotation.</title>
        <authorList>
            <consortium name="The Broad Institute Genomics Platform"/>
            <consortium name="The Broad Institute Genome Sequencing Center for Infectious Disease"/>
            <person name="Wu L."/>
            <person name="Ma J."/>
        </authorList>
    </citation>
    <scope>NUCLEOTIDE SEQUENCE [LARGE SCALE GENOMIC DNA]</scope>
    <source>
        <strain evidence="2">JCM 30331</strain>
    </source>
</reference>
<keyword evidence="2" id="KW-1185">Reference proteome</keyword>
<dbReference type="SUPFAM" id="SSF89372">
    <property type="entry name" value="Fucose-specific lectin"/>
    <property type="match status" value="1"/>
</dbReference>
<evidence type="ECO:0000313" key="1">
    <source>
        <dbReference type="EMBL" id="GGK12648.1"/>
    </source>
</evidence>
<dbReference type="Proteomes" id="UP000647587">
    <property type="component" value="Unassembled WGS sequence"/>
</dbReference>
<protein>
    <recommendedName>
        <fullName evidence="3">Exo-alpha-sialidase</fullName>
    </recommendedName>
</protein>
<sequence length="406" mass="44741">MPDRRAIPCLLRFFAGWMRRPAGMALLGLVAVASAGSRDQRAELHSPDPIRSVAAGTDGLGRFVVAWVSCRTELAEGGGEQLRAARLEGGRWQPLGGVVNEKPQYNAAQPNVHAGPDGSVWLEWEEGSGHAHIDSFLMSNWTGRAWTRPTPYALRRNLSDAGRSRALALDPQNRPLVGWTDIGTGTRSMYPSVVSLKLWQGRGWLTTPYLNLNLRQPAFMPSVAHAGGKVSVAYVEGPTTRSNIWVRQWTPEGWRTLGRRVNVRPDTYVFRPLLRADGLGRLTVAWLEDLRGADTLYVSRWNGRVWERLGSGPVSRPGEHAATASLAFDGQQRPVVAWTQGPDGRRTVRAVRWDGSRWLPLGGGVLNATSSADVDHATVAGSRYGILVAWRELRGGVWQLRTWSQP</sequence>
<accession>A0ABQ2EKH5</accession>
<comment type="caution">
    <text evidence="1">The sequence shown here is derived from an EMBL/GenBank/DDBJ whole genome shotgun (WGS) entry which is preliminary data.</text>
</comment>
<gene>
    <name evidence="1" type="ORF">GCM10008955_02450</name>
</gene>
<evidence type="ECO:0000313" key="2">
    <source>
        <dbReference type="Proteomes" id="UP000647587"/>
    </source>
</evidence>
<evidence type="ECO:0008006" key="3">
    <source>
        <dbReference type="Google" id="ProtNLM"/>
    </source>
</evidence>
<dbReference type="EMBL" id="BMPP01000001">
    <property type="protein sequence ID" value="GGK12648.1"/>
    <property type="molecule type" value="Genomic_DNA"/>
</dbReference>
<proteinExistence type="predicted"/>